<keyword evidence="8" id="KW-1185">Reference proteome</keyword>
<reference evidence="7 8" key="1">
    <citation type="submission" date="2020-07" db="EMBL/GenBank/DDBJ databases">
        <title>Sequencing the genomes of 1000 actinobacteria strains.</title>
        <authorList>
            <person name="Klenk H.-P."/>
        </authorList>
    </citation>
    <scope>NUCLEOTIDE SEQUENCE [LARGE SCALE GENOMIC DNA]</scope>
    <source>
        <strain evidence="7 8">DSM 22083</strain>
    </source>
</reference>
<feature type="domain" description="HTH tetR-type" evidence="6">
    <location>
        <begin position="11"/>
        <end position="71"/>
    </location>
</feature>
<evidence type="ECO:0000256" key="1">
    <source>
        <dbReference type="ARBA" id="ARBA00023015"/>
    </source>
</evidence>
<dbReference type="Gene3D" id="1.10.357.10">
    <property type="entry name" value="Tetracycline Repressor, domain 2"/>
    <property type="match status" value="1"/>
</dbReference>
<dbReference type="InterPro" id="IPR036271">
    <property type="entry name" value="Tet_transcr_reg_TetR-rel_C_sf"/>
</dbReference>
<evidence type="ECO:0000256" key="2">
    <source>
        <dbReference type="ARBA" id="ARBA00023125"/>
    </source>
</evidence>
<feature type="compositionally biased region" description="Polar residues" evidence="5">
    <location>
        <begin position="306"/>
        <end position="320"/>
    </location>
</feature>
<evidence type="ECO:0000256" key="3">
    <source>
        <dbReference type="ARBA" id="ARBA00023163"/>
    </source>
</evidence>
<feature type="region of interest" description="Disordered" evidence="5">
    <location>
        <begin position="231"/>
        <end position="320"/>
    </location>
</feature>
<feature type="DNA-binding region" description="H-T-H motif" evidence="4">
    <location>
        <begin position="34"/>
        <end position="53"/>
    </location>
</feature>
<dbReference type="PANTHER" id="PTHR30055:SF234">
    <property type="entry name" value="HTH-TYPE TRANSCRIPTIONAL REGULATOR BETI"/>
    <property type="match status" value="1"/>
</dbReference>
<dbReference type="SUPFAM" id="SSF48498">
    <property type="entry name" value="Tetracyclin repressor-like, C-terminal domain"/>
    <property type="match status" value="1"/>
</dbReference>
<dbReference type="PRINTS" id="PR00455">
    <property type="entry name" value="HTHTETR"/>
</dbReference>
<keyword evidence="3" id="KW-0804">Transcription</keyword>
<protein>
    <submittedName>
        <fullName evidence="7">AcrR family transcriptional regulator</fullName>
    </submittedName>
</protein>
<dbReference type="PANTHER" id="PTHR30055">
    <property type="entry name" value="HTH-TYPE TRANSCRIPTIONAL REGULATOR RUTR"/>
    <property type="match status" value="1"/>
</dbReference>
<dbReference type="Pfam" id="PF00440">
    <property type="entry name" value="TetR_N"/>
    <property type="match status" value="1"/>
</dbReference>
<gene>
    <name evidence="7" type="ORF">BKA15_001067</name>
</gene>
<dbReference type="InterPro" id="IPR050109">
    <property type="entry name" value="HTH-type_TetR-like_transc_reg"/>
</dbReference>
<feature type="compositionally biased region" description="Low complexity" evidence="5">
    <location>
        <begin position="277"/>
        <end position="303"/>
    </location>
</feature>
<dbReference type="InterPro" id="IPR001647">
    <property type="entry name" value="HTH_TetR"/>
</dbReference>
<sequence length="320" mass="34233">MARIRDDEAFRRKRDAILDVADRLMIIKGYESLAITDLMTEAGISKGALYHYFTSKRAVLAALLDRRLDRWEAALAPLANGAEPAAERLRTVLRALAMIKAEDRSFLISVLRGLYREDNAIVQTTARAGMADRLLPLLSMIINDGRADGSFAVTAPEPTARVVISLLQECSDRIARLLIDIADGRGSARAIEAQAAAYVEALHRILGAPPGTLDFVEPADLRRWIRAARTARSAAADTSPEAVEGQATIGLGTSTGSVRVRHQPASDPNRPAPSPEPARATRPAARRPAGSGRSSGSGTPARRTASRPQSAGSGRGTSRS</sequence>
<evidence type="ECO:0000259" key="6">
    <source>
        <dbReference type="PROSITE" id="PS50977"/>
    </source>
</evidence>
<keyword evidence="1" id="KW-0805">Transcription regulation</keyword>
<evidence type="ECO:0000256" key="5">
    <source>
        <dbReference type="SAM" id="MobiDB-lite"/>
    </source>
</evidence>
<comment type="caution">
    <text evidence="7">The sequence shown here is derived from an EMBL/GenBank/DDBJ whole genome shotgun (WGS) entry which is preliminary data.</text>
</comment>
<proteinExistence type="predicted"/>
<dbReference type="AlphaFoldDB" id="A0A7Y9I3S2"/>
<dbReference type="SUPFAM" id="SSF46689">
    <property type="entry name" value="Homeodomain-like"/>
    <property type="match status" value="1"/>
</dbReference>
<evidence type="ECO:0000313" key="7">
    <source>
        <dbReference type="EMBL" id="NYE69738.1"/>
    </source>
</evidence>
<evidence type="ECO:0000256" key="4">
    <source>
        <dbReference type="PROSITE-ProRule" id="PRU00335"/>
    </source>
</evidence>
<name>A0A7Y9I3S2_9ACTN</name>
<dbReference type="InterPro" id="IPR009057">
    <property type="entry name" value="Homeodomain-like_sf"/>
</dbReference>
<dbReference type="EMBL" id="JACCBU010000001">
    <property type="protein sequence ID" value="NYE69738.1"/>
    <property type="molecule type" value="Genomic_DNA"/>
</dbReference>
<evidence type="ECO:0000313" key="8">
    <source>
        <dbReference type="Proteomes" id="UP000569914"/>
    </source>
</evidence>
<organism evidence="7 8">
    <name type="scientific">Microlunatus parietis</name>
    <dbReference type="NCBI Taxonomy" id="682979"/>
    <lineage>
        <taxon>Bacteria</taxon>
        <taxon>Bacillati</taxon>
        <taxon>Actinomycetota</taxon>
        <taxon>Actinomycetes</taxon>
        <taxon>Propionibacteriales</taxon>
        <taxon>Propionibacteriaceae</taxon>
        <taxon>Microlunatus</taxon>
    </lineage>
</organism>
<accession>A0A7Y9I3S2</accession>
<dbReference type="PROSITE" id="PS50977">
    <property type="entry name" value="HTH_TETR_2"/>
    <property type="match status" value="1"/>
</dbReference>
<dbReference type="GO" id="GO:0000976">
    <property type="term" value="F:transcription cis-regulatory region binding"/>
    <property type="evidence" value="ECO:0007669"/>
    <property type="project" value="TreeGrafter"/>
</dbReference>
<dbReference type="Proteomes" id="UP000569914">
    <property type="component" value="Unassembled WGS sequence"/>
</dbReference>
<dbReference type="GO" id="GO:0003700">
    <property type="term" value="F:DNA-binding transcription factor activity"/>
    <property type="evidence" value="ECO:0007669"/>
    <property type="project" value="TreeGrafter"/>
</dbReference>
<keyword evidence="2 4" id="KW-0238">DNA-binding</keyword>